<protein>
    <recommendedName>
        <fullName evidence="2">Putative zinc-finger domain-containing protein</fullName>
    </recommendedName>
</protein>
<feature type="domain" description="Putative zinc-finger" evidence="2">
    <location>
        <begin position="3"/>
        <end position="37"/>
    </location>
</feature>
<accession>A0A3D9I021</accession>
<keyword evidence="1" id="KW-1133">Transmembrane helix</keyword>
<comment type="caution">
    <text evidence="3">The sequence shown here is derived from an EMBL/GenBank/DDBJ whole genome shotgun (WGS) entry which is preliminary data.</text>
</comment>
<keyword evidence="4" id="KW-1185">Reference proteome</keyword>
<keyword evidence="1" id="KW-0812">Transmembrane</keyword>
<dbReference type="Pfam" id="PF13490">
    <property type="entry name" value="zf-HC2"/>
    <property type="match status" value="1"/>
</dbReference>
<dbReference type="RefSeq" id="WP_115995389.1">
    <property type="nucleotide sequence ID" value="NZ_QRDY01000024.1"/>
</dbReference>
<dbReference type="EMBL" id="QRDY01000024">
    <property type="protein sequence ID" value="RED54516.1"/>
    <property type="molecule type" value="Genomic_DNA"/>
</dbReference>
<reference evidence="3 4" key="1">
    <citation type="submission" date="2018-07" db="EMBL/GenBank/DDBJ databases">
        <title>Genomic Encyclopedia of Type Strains, Phase III (KMG-III): the genomes of soil and plant-associated and newly described type strains.</title>
        <authorList>
            <person name="Whitman W."/>
        </authorList>
    </citation>
    <scope>NUCLEOTIDE SEQUENCE [LARGE SCALE GENOMIC DNA]</scope>
    <source>
        <strain evidence="3 4">CECT 8236</strain>
    </source>
</reference>
<keyword evidence="1" id="KW-0472">Membrane</keyword>
<evidence type="ECO:0000259" key="2">
    <source>
        <dbReference type="Pfam" id="PF13490"/>
    </source>
</evidence>
<evidence type="ECO:0000313" key="3">
    <source>
        <dbReference type="EMBL" id="RED54516.1"/>
    </source>
</evidence>
<proteinExistence type="predicted"/>
<evidence type="ECO:0000256" key="1">
    <source>
        <dbReference type="SAM" id="Phobius"/>
    </source>
</evidence>
<name>A0A3D9I021_9BACL</name>
<evidence type="ECO:0000313" key="4">
    <source>
        <dbReference type="Proteomes" id="UP000256869"/>
    </source>
</evidence>
<sequence length="136" mass="15618">MKCNAVQANILSYIANSLHSIRMKDIELHLEECEECREWYQDVLELERIWNDPTLPALEEDLTVAVMATLSDRPNPYRRNNRFNPLLKMALASSCALILFICNGAEWFDTAVSNIGNYNEHIANSISDIYHNLSDN</sequence>
<organism evidence="3 4">
    <name type="scientific">Cohnella lupini</name>
    <dbReference type="NCBI Taxonomy" id="1294267"/>
    <lineage>
        <taxon>Bacteria</taxon>
        <taxon>Bacillati</taxon>
        <taxon>Bacillota</taxon>
        <taxon>Bacilli</taxon>
        <taxon>Bacillales</taxon>
        <taxon>Paenibacillaceae</taxon>
        <taxon>Cohnella</taxon>
    </lineage>
</organism>
<gene>
    <name evidence="3" type="ORF">DFP95_12442</name>
</gene>
<dbReference type="OrthoDB" id="2655854at2"/>
<dbReference type="AlphaFoldDB" id="A0A3D9I021"/>
<dbReference type="Proteomes" id="UP000256869">
    <property type="component" value="Unassembled WGS sequence"/>
</dbReference>
<dbReference type="InterPro" id="IPR027383">
    <property type="entry name" value="Znf_put"/>
</dbReference>
<feature type="transmembrane region" description="Helical" evidence="1">
    <location>
        <begin position="86"/>
        <end position="108"/>
    </location>
</feature>